<dbReference type="EMBL" id="WVTA01000007">
    <property type="protein sequence ID" value="KAK3208379.1"/>
    <property type="molecule type" value="Genomic_DNA"/>
</dbReference>
<keyword evidence="2" id="KW-0560">Oxidoreductase</keyword>
<evidence type="ECO:0000313" key="5">
    <source>
        <dbReference type="Proteomes" id="UP001280581"/>
    </source>
</evidence>
<dbReference type="Gene3D" id="3.40.50.720">
    <property type="entry name" value="NAD(P)-binding Rossmann-like Domain"/>
    <property type="match status" value="1"/>
</dbReference>
<dbReference type="Pfam" id="PF05368">
    <property type="entry name" value="NmrA"/>
    <property type="match status" value="1"/>
</dbReference>
<reference evidence="4 5" key="1">
    <citation type="submission" date="2021-02" db="EMBL/GenBank/DDBJ databases">
        <title>Genome assembly of Pseudopithomyces chartarum.</title>
        <authorList>
            <person name="Jauregui R."/>
            <person name="Singh J."/>
            <person name="Voisey C."/>
        </authorList>
    </citation>
    <scope>NUCLEOTIDE SEQUENCE [LARGE SCALE GENOMIC DNA]</scope>
    <source>
        <strain evidence="4 5">AGR01</strain>
    </source>
</reference>
<comment type="caution">
    <text evidence="4">The sequence shown here is derived from an EMBL/GenBank/DDBJ whole genome shotgun (WGS) entry which is preliminary data.</text>
</comment>
<dbReference type="SUPFAM" id="SSF51735">
    <property type="entry name" value="NAD(P)-binding Rossmann-fold domains"/>
    <property type="match status" value="1"/>
</dbReference>
<evidence type="ECO:0000256" key="2">
    <source>
        <dbReference type="ARBA" id="ARBA00023002"/>
    </source>
</evidence>
<protein>
    <recommendedName>
        <fullName evidence="3">NmrA-like domain-containing protein</fullName>
    </recommendedName>
</protein>
<dbReference type="AlphaFoldDB" id="A0AAN6LZ82"/>
<dbReference type="InterPro" id="IPR036291">
    <property type="entry name" value="NAD(P)-bd_dom_sf"/>
</dbReference>
<dbReference type="InterPro" id="IPR051609">
    <property type="entry name" value="NmrA/Isoflavone_reductase-like"/>
</dbReference>
<dbReference type="InterPro" id="IPR045312">
    <property type="entry name" value="PCBER-like"/>
</dbReference>
<dbReference type="CDD" id="cd05259">
    <property type="entry name" value="PCBER_SDR_a"/>
    <property type="match status" value="1"/>
</dbReference>
<dbReference type="PANTHER" id="PTHR47706:SF1">
    <property type="entry name" value="CIPA-LIKE, PUTATIVE (AFU_ORTHOLOGUE AFUA_1G12460)-RELATED"/>
    <property type="match status" value="1"/>
</dbReference>
<keyword evidence="1" id="KW-0521">NADP</keyword>
<gene>
    <name evidence="4" type="ORF">GRF29_77g526890</name>
</gene>
<feature type="domain" description="NmrA-like" evidence="3">
    <location>
        <begin position="4"/>
        <end position="233"/>
    </location>
</feature>
<dbReference type="Proteomes" id="UP001280581">
    <property type="component" value="Unassembled WGS sequence"/>
</dbReference>
<evidence type="ECO:0000313" key="4">
    <source>
        <dbReference type="EMBL" id="KAK3208379.1"/>
    </source>
</evidence>
<organism evidence="4 5">
    <name type="scientific">Pseudopithomyces chartarum</name>
    <dbReference type="NCBI Taxonomy" id="1892770"/>
    <lineage>
        <taxon>Eukaryota</taxon>
        <taxon>Fungi</taxon>
        <taxon>Dikarya</taxon>
        <taxon>Ascomycota</taxon>
        <taxon>Pezizomycotina</taxon>
        <taxon>Dothideomycetes</taxon>
        <taxon>Pleosporomycetidae</taxon>
        <taxon>Pleosporales</taxon>
        <taxon>Massarineae</taxon>
        <taxon>Didymosphaeriaceae</taxon>
        <taxon>Pseudopithomyces</taxon>
    </lineage>
</organism>
<dbReference type="GO" id="GO:0016491">
    <property type="term" value="F:oxidoreductase activity"/>
    <property type="evidence" value="ECO:0007669"/>
    <property type="project" value="UniProtKB-KW"/>
</dbReference>
<accession>A0AAN6LZ82</accession>
<dbReference type="PANTHER" id="PTHR47706">
    <property type="entry name" value="NMRA-LIKE FAMILY PROTEIN"/>
    <property type="match status" value="1"/>
</dbReference>
<sequence>MPTHVALAGATGNLGPVILNALLSASHKVTVLTRLGSTSTSRLQSHPNIAIKQVDFASVSSILPALAGVDVVISAVAADAIGSQNTLIDAAVAAGVTRFIPAEYGLDSANKKAIQLPIITAKFATQEYLNAKVKETGGRISWTAVANGWFLDWVLKETDFLLDVKERSATLFNGGDVKFSTTLLKDIAQAVVGIIEKREETRDRIVYVHSAVITQKQLIGYMKEKDGREWKTKVKNTKELLGELSEAVAKGDWRTISIVSPVIGCSDPEYGCDYTGYDDNQLLGIEQMKELDLRKLVEESM</sequence>
<keyword evidence="5" id="KW-1185">Reference proteome</keyword>
<evidence type="ECO:0000256" key="1">
    <source>
        <dbReference type="ARBA" id="ARBA00022857"/>
    </source>
</evidence>
<evidence type="ECO:0000259" key="3">
    <source>
        <dbReference type="Pfam" id="PF05368"/>
    </source>
</evidence>
<proteinExistence type="predicted"/>
<dbReference type="Gene3D" id="3.90.25.10">
    <property type="entry name" value="UDP-galactose 4-epimerase, domain 1"/>
    <property type="match status" value="1"/>
</dbReference>
<dbReference type="InterPro" id="IPR008030">
    <property type="entry name" value="NmrA-like"/>
</dbReference>
<name>A0AAN6LZ82_9PLEO</name>